<dbReference type="PANTHER" id="PTHR33744:SF1">
    <property type="entry name" value="DNA-BINDING TRANSCRIPTIONAL ACTIVATOR ADER"/>
    <property type="match status" value="1"/>
</dbReference>
<accession>A0A117I5Y0</accession>
<evidence type="ECO:0000313" key="4">
    <source>
        <dbReference type="Proteomes" id="UP000069620"/>
    </source>
</evidence>
<dbReference type="InterPro" id="IPR042070">
    <property type="entry name" value="PucR_C-HTH_sf"/>
</dbReference>
<dbReference type="OrthoDB" id="3170447at2"/>
<feature type="domain" description="PucR C-terminal helix-turn-helix" evidence="2">
    <location>
        <begin position="453"/>
        <end position="510"/>
    </location>
</feature>
<protein>
    <submittedName>
        <fullName evidence="3">Hypothetical peptidase</fullName>
    </submittedName>
</protein>
<evidence type="ECO:0000259" key="2">
    <source>
        <dbReference type="Pfam" id="PF13556"/>
    </source>
</evidence>
<sequence length="518" mass="56682">MRRSSTNPFPDAIQRYGWLVSITVRELLDMPHLQLRLHSGKAGLDRQVSWTHTSDLPEPWQWVSAGELLMTNGMSFPAGAAEQEHLLDELQRVGASGLAIGEEMYCPRLTQRFTRASERLGLPVLWIRYPMPFVAISRAIAEATLLEQSQRLMRTARIYDALRRTTAGDVARSRIADALTKELRCSVFVCDRVTGDAYHPDGPHPGDEVKETVRAASQGTLAAGARSILTPSGVEVLVGEVPTHEHAVLAVIREGGVALDGVLIQHAATVVALELSQTHLALEHTRRSGAELTAQLIDGRIDQRVGRRQLQSAGLDAATSMFVSVTCADERRLRDLHVALWRRRIPHVTAFRSGVAHAVVPGTDAAVDAIAASLGPTARVGASRVMKTVGRSAEAAREATWALGTAQRTGDAIVRYGTATSWVGMGGVEDAQAMVERWLGPLIEHDAQHRTGLVETLEAFLTNQRSWQRTAAAMNVHRQTVLYRVHKVEELTGARLSDTADIAQLWLALRSRDLLDGR</sequence>
<reference evidence="4" key="1">
    <citation type="journal article" date="2016" name="Genome Announc.">
        <title>Draft Genome Sequences of Five Rapidly Growing Mycobacterium Species, M. thermoresistibile, M. fortuitum subsp. acetamidolyticum, M. canariasense, M. brisbanense, and M. novocastrense.</title>
        <authorList>
            <person name="Katahira K."/>
            <person name="Ogura Y."/>
            <person name="Gotoh Y."/>
            <person name="Hayashi T."/>
        </authorList>
    </citation>
    <scope>NUCLEOTIDE SEQUENCE [LARGE SCALE GENOMIC DNA]</scope>
    <source>
        <strain evidence="4">JCM15654</strain>
    </source>
</reference>
<dbReference type="PANTHER" id="PTHR33744">
    <property type="entry name" value="CARBOHYDRATE DIACID REGULATOR"/>
    <property type="match status" value="1"/>
</dbReference>
<dbReference type="EMBL" id="BCSX01000027">
    <property type="protein sequence ID" value="GAS89195.1"/>
    <property type="molecule type" value="Genomic_DNA"/>
</dbReference>
<dbReference type="STRING" id="146020.RMCB_3291"/>
<dbReference type="InterPro" id="IPR025736">
    <property type="entry name" value="PucR_C-HTH_dom"/>
</dbReference>
<reference evidence="4" key="2">
    <citation type="submission" date="2016-02" db="EMBL/GenBank/DDBJ databases">
        <title>Draft genome sequence of five rapidly growing Mycobacterium species.</title>
        <authorList>
            <person name="Katahira K."/>
            <person name="Gotou Y."/>
            <person name="Iida K."/>
            <person name="Ogura Y."/>
            <person name="Hayashi T."/>
        </authorList>
    </citation>
    <scope>NUCLEOTIDE SEQUENCE [LARGE SCALE GENOMIC DNA]</scope>
    <source>
        <strain evidence="4">JCM15654</strain>
    </source>
</reference>
<dbReference type="Pfam" id="PF07905">
    <property type="entry name" value="PucR"/>
    <property type="match status" value="1"/>
</dbReference>
<keyword evidence="4" id="KW-1185">Reference proteome</keyword>
<dbReference type="Pfam" id="PF13556">
    <property type="entry name" value="HTH_30"/>
    <property type="match status" value="1"/>
</dbReference>
<dbReference type="AlphaFoldDB" id="A0A117I5Y0"/>
<gene>
    <name evidence="3" type="ORF">RMCB_3291</name>
</gene>
<feature type="domain" description="Purine catabolism PurC-like" evidence="1">
    <location>
        <begin position="26"/>
        <end position="142"/>
    </location>
</feature>
<evidence type="ECO:0000313" key="3">
    <source>
        <dbReference type="EMBL" id="GAS89195.1"/>
    </source>
</evidence>
<proteinExistence type="predicted"/>
<comment type="caution">
    <text evidence="3">The sequence shown here is derived from an EMBL/GenBank/DDBJ whole genome shotgun (WGS) entry which is preliminary data.</text>
</comment>
<evidence type="ECO:0000259" key="1">
    <source>
        <dbReference type="Pfam" id="PF07905"/>
    </source>
</evidence>
<organism evidence="3 4">
    <name type="scientific">Mycolicibacterium brisbanense</name>
    <dbReference type="NCBI Taxonomy" id="146020"/>
    <lineage>
        <taxon>Bacteria</taxon>
        <taxon>Bacillati</taxon>
        <taxon>Actinomycetota</taxon>
        <taxon>Actinomycetes</taxon>
        <taxon>Mycobacteriales</taxon>
        <taxon>Mycobacteriaceae</taxon>
        <taxon>Mycolicibacterium</taxon>
    </lineage>
</organism>
<dbReference type="InterPro" id="IPR012914">
    <property type="entry name" value="PucR_dom"/>
</dbReference>
<dbReference type="Gene3D" id="1.10.10.2840">
    <property type="entry name" value="PucR C-terminal helix-turn-helix domain"/>
    <property type="match status" value="1"/>
</dbReference>
<name>A0A117I5Y0_9MYCO</name>
<dbReference type="Proteomes" id="UP000069620">
    <property type="component" value="Unassembled WGS sequence"/>
</dbReference>
<dbReference type="InterPro" id="IPR051448">
    <property type="entry name" value="CdaR-like_regulators"/>
</dbReference>